<dbReference type="SUPFAM" id="SSF55073">
    <property type="entry name" value="Nucleotide cyclase"/>
    <property type="match status" value="1"/>
</dbReference>
<evidence type="ECO:0000256" key="1">
    <source>
        <dbReference type="ARBA" id="ARBA00004370"/>
    </source>
</evidence>
<dbReference type="CDD" id="cd07302">
    <property type="entry name" value="CHD"/>
    <property type="match status" value="1"/>
</dbReference>
<name>A0ABT4ZSM0_9CYAN</name>
<evidence type="ECO:0000256" key="6">
    <source>
        <dbReference type="ARBA" id="ARBA00023239"/>
    </source>
</evidence>
<dbReference type="InterPro" id="IPR001054">
    <property type="entry name" value="A/G_cyclase"/>
</dbReference>
<evidence type="ECO:0000313" key="9">
    <source>
        <dbReference type="Proteomes" id="UP001211711"/>
    </source>
</evidence>
<dbReference type="PROSITE" id="PS50125">
    <property type="entry name" value="GUANYLATE_CYCLASE_2"/>
    <property type="match status" value="1"/>
</dbReference>
<comment type="subcellular location">
    <subcellularLocation>
        <location evidence="1">Membrane</location>
    </subcellularLocation>
</comment>
<gene>
    <name evidence="8" type="ORF">PN497_13740</name>
</gene>
<comment type="caution">
    <text evidence="8">The sequence shown here is derived from an EMBL/GenBank/DDBJ whole genome shotgun (WGS) entry which is preliminary data.</text>
</comment>
<proteinExistence type="predicted"/>
<keyword evidence="5" id="KW-0472">Membrane</keyword>
<evidence type="ECO:0000259" key="7">
    <source>
        <dbReference type="PROSITE" id="PS50125"/>
    </source>
</evidence>
<evidence type="ECO:0000256" key="2">
    <source>
        <dbReference type="ARBA" id="ARBA00022692"/>
    </source>
</evidence>
<dbReference type="InterPro" id="IPR050401">
    <property type="entry name" value="Cyclic_nucleotide_synthase"/>
</dbReference>
<protein>
    <submittedName>
        <fullName evidence="8">Adenylate/guanylate cyclase domain-containing protein</fullName>
    </submittedName>
</protein>
<keyword evidence="6" id="KW-0456">Lyase</keyword>
<reference evidence="8 9" key="1">
    <citation type="submission" date="2023-01" db="EMBL/GenBank/DDBJ databases">
        <title>Genomes from the Australian National Cyanobacteria Reference Collection.</title>
        <authorList>
            <person name="Willis A."/>
            <person name="Lee E.M.F."/>
        </authorList>
    </citation>
    <scope>NUCLEOTIDE SEQUENCE [LARGE SCALE GENOMIC DNA]</scope>
    <source>
        <strain evidence="8 9">CS-549</strain>
    </source>
</reference>
<dbReference type="RefSeq" id="WP_272110411.1">
    <property type="nucleotide sequence ID" value="NZ_JAQMTI010000164.1"/>
</dbReference>
<organism evidence="8 9">
    <name type="scientific">Sphaerospermopsis kisseleviana CS-549</name>
    <dbReference type="NCBI Taxonomy" id="3021783"/>
    <lineage>
        <taxon>Bacteria</taxon>
        <taxon>Bacillati</taxon>
        <taxon>Cyanobacteriota</taxon>
        <taxon>Cyanophyceae</taxon>
        <taxon>Nostocales</taxon>
        <taxon>Aphanizomenonaceae</taxon>
        <taxon>Sphaerospermopsis</taxon>
        <taxon>Sphaerospermopsis kisseleviana</taxon>
    </lineage>
</organism>
<dbReference type="EMBL" id="JAQMTI010000164">
    <property type="protein sequence ID" value="MDB9442415.1"/>
    <property type="molecule type" value="Genomic_DNA"/>
</dbReference>
<dbReference type="PANTHER" id="PTHR11920:SF335">
    <property type="entry name" value="GUANYLATE CYCLASE"/>
    <property type="match status" value="1"/>
</dbReference>
<keyword evidence="4" id="KW-1133">Transmembrane helix</keyword>
<evidence type="ECO:0000256" key="5">
    <source>
        <dbReference type="ARBA" id="ARBA00023136"/>
    </source>
</evidence>
<dbReference type="Proteomes" id="UP001211711">
    <property type="component" value="Unassembled WGS sequence"/>
</dbReference>
<sequence>MFCLFDELAELHGVKKIKTIGDAYMTVAGLPNHRSDHTMSIANMALDMQQAVAKFNEEQNQSFRIRLGAKFNNGTYAKGNESRGNS</sequence>
<evidence type="ECO:0000256" key="3">
    <source>
        <dbReference type="ARBA" id="ARBA00022741"/>
    </source>
</evidence>
<dbReference type="PANTHER" id="PTHR11920">
    <property type="entry name" value="GUANYLYL CYCLASE"/>
    <property type="match status" value="1"/>
</dbReference>
<evidence type="ECO:0000313" key="8">
    <source>
        <dbReference type="EMBL" id="MDB9442415.1"/>
    </source>
</evidence>
<feature type="domain" description="Guanylate cyclase" evidence="7">
    <location>
        <begin position="1"/>
        <end position="68"/>
    </location>
</feature>
<keyword evidence="9" id="KW-1185">Reference proteome</keyword>
<keyword evidence="3" id="KW-0547">Nucleotide-binding</keyword>
<dbReference type="InterPro" id="IPR029787">
    <property type="entry name" value="Nucleotide_cyclase"/>
</dbReference>
<accession>A0ABT4ZSM0</accession>
<dbReference type="Gene3D" id="3.30.70.1230">
    <property type="entry name" value="Nucleotide cyclase"/>
    <property type="match status" value="1"/>
</dbReference>
<dbReference type="Pfam" id="PF00211">
    <property type="entry name" value="Guanylate_cyc"/>
    <property type="match status" value="1"/>
</dbReference>
<keyword evidence="2" id="KW-0812">Transmembrane</keyword>
<evidence type="ECO:0000256" key="4">
    <source>
        <dbReference type="ARBA" id="ARBA00022989"/>
    </source>
</evidence>